<accession>A0AAV7KFQ2</accession>
<keyword evidence="2" id="KW-1185">Reference proteome</keyword>
<name>A0AAV7KFQ2_9METZ</name>
<evidence type="ECO:0000313" key="2">
    <source>
        <dbReference type="Proteomes" id="UP001165289"/>
    </source>
</evidence>
<dbReference type="AlphaFoldDB" id="A0AAV7KFQ2"/>
<dbReference type="Proteomes" id="UP001165289">
    <property type="component" value="Unassembled WGS sequence"/>
</dbReference>
<organism evidence="1 2">
    <name type="scientific">Oopsacas minuta</name>
    <dbReference type="NCBI Taxonomy" id="111878"/>
    <lineage>
        <taxon>Eukaryota</taxon>
        <taxon>Metazoa</taxon>
        <taxon>Porifera</taxon>
        <taxon>Hexactinellida</taxon>
        <taxon>Hexasterophora</taxon>
        <taxon>Lyssacinosida</taxon>
        <taxon>Leucopsacidae</taxon>
        <taxon>Oopsacas</taxon>
    </lineage>
</organism>
<protein>
    <submittedName>
        <fullName evidence="1">Zinc finger MYM-type protein 1-like</fullName>
    </submittedName>
</protein>
<comment type="caution">
    <text evidence="1">The sequence shown here is derived from an EMBL/GenBank/DDBJ whole genome shotgun (WGS) entry which is preliminary data.</text>
</comment>
<gene>
    <name evidence="1" type="ORF">LOD99_10787</name>
</gene>
<dbReference type="EMBL" id="JAKMXF010000061">
    <property type="protein sequence ID" value="KAI6659439.1"/>
    <property type="molecule type" value="Genomic_DNA"/>
</dbReference>
<sequence>MSEETDPAVLEDIHKGTLHEDDYVSIQVPNLGIQYSEKVYSPSKKDISMSREINQVQPRTIKFPLHMIGKQYRAFTSSLYDRYPWIEYSECEDGIYCYHCDISPKQKIAHFVSQSMRNGKKCYGTTARDNTLMQQQVSLQHAECVDAYPQYQAVKSGSFLSVAKLQDFAHTELITENRIYMRTLCEVWLFTAQRKIAQRETGR</sequence>
<evidence type="ECO:0000313" key="1">
    <source>
        <dbReference type="EMBL" id="KAI6659439.1"/>
    </source>
</evidence>
<proteinExistence type="predicted"/>
<reference evidence="1 2" key="1">
    <citation type="journal article" date="2023" name="BMC Biol.">
        <title>The compact genome of the sponge Oopsacas minuta (Hexactinellida) is lacking key metazoan core genes.</title>
        <authorList>
            <person name="Santini S."/>
            <person name="Schenkelaars Q."/>
            <person name="Jourda C."/>
            <person name="Duchesne M."/>
            <person name="Belahbib H."/>
            <person name="Rocher C."/>
            <person name="Selva M."/>
            <person name="Riesgo A."/>
            <person name="Vervoort M."/>
            <person name="Leys S.P."/>
            <person name="Kodjabachian L."/>
            <person name="Le Bivic A."/>
            <person name="Borchiellini C."/>
            <person name="Claverie J.M."/>
            <person name="Renard E."/>
        </authorList>
    </citation>
    <scope>NUCLEOTIDE SEQUENCE [LARGE SCALE GENOMIC DNA]</scope>
    <source>
        <strain evidence="1">SPO-2</strain>
    </source>
</reference>